<feature type="transmembrane region" description="Helical" evidence="5">
    <location>
        <begin position="201"/>
        <end position="218"/>
    </location>
</feature>
<keyword evidence="7" id="KW-1185">Reference proteome</keyword>
<accession>A0A8H3IJU8</accession>
<dbReference type="Proteomes" id="UP000664521">
    <property type="component" value="Unassembled WGS sequence"/>
</dbReference>
<feature type="transmembrane region" description="Helical" evidence="5">
    <location>
        <begin position="156"/>
        <end position="180"/>
    </location>
</feature>
<reference evidence="6" key="1">
    <citation type="submission" date="2021-03" db="EMBL/GenBank/DDBJ databases">
        <authorList>
            <person name="Tagirdzhanova G."/>
        </authorList>
    </citation>
    <scope>NUCLEOTIDE SEQUENCE</scope>
</reference>
<feature type="transmembrane region" description="Helical" evidence="5">
    <location>
        <begin position="43"/>
        <end position="66"/>
    </location>
</feature>
<proteinExistence type="predicted"/>
<evidence type="ECO:0000256" key="2">
    <source>
        <dbReference type="ARBA" id="ARBA00022692"/>
    </source>
</evidence>
<organism evidence="6 7">
    <name type="scientific">Heterodermia speciosa</name>
    <dbReference type="NCBI Taxonomy" id="116794"/>
    <lineage>
        <taxon>Eukaryota</taxon>
        <taxon>Fungi</taxon>
        <taxon>Dikarya</taxon>
        <taxon>Ascomycota</taxon>
        <taxon>Pezizomycotina</taxon>
        <taxon>Lecanoromycetes</taxon>
        <taxon>OSLEUM clade</taxon>
        <taxon>Lecanoromycetidae</taxon>
        <taxon>Caliciales</taxon>
        <taxon>Physciaceae</taxon>
        <taxon>Heterodermia</taxon>
    </lineage>
</organism>
<dbReference type="OrthoDB" id="3358017at2759"/>
<feature type="transmembrane region" description="Helical" evidence="5">
    <location>
        <begin position="120"/>
        <end position="144"/>
    </location>
</feature>
<keyword evidence="3 5" id="KW-1133">Transmembrane helix</keyword>
<feature type="transmembrane region" description="Helical" evidence="5">
    <location>
        <begin position="16"/>
        <end position="36"/>
    </location>
</feature>
<dbReference type="GO" id="GO:0016020">
    <property type="term" value="C:membrane"/>
    <property type="evidence" value="ECO:0007669"/>
    <property type="project" value="UniProtKB-SubCell"/>
</dbReference>
<evidence type="ECO:0000256" key="3">
    <source>
        <dbReference type="ARBA" id="ARBA00022989"/>
    </source>
</evidence>
<dbReference type="Pfam" id="PF04479">
    <property type="entry name" value="RTA1"/>
    <property type="match status" value="1"/>
</dbReference>
<dbReference type="EMBL" id="CAJPDS010000017">
    <property type="protein sequence ID" value="CAF9916284.1"/>
    <property type="molecule type" value="Genomic_DNA"/>
</dbReference>
<evidence type="ECO:0000256" key="5">
    <source>
        <dbReference type="SAM" id="Phobius"/>
    </source>
</evidence>
<feature type="transmembrane region" description="Helical" evidence="5">
    <location>
        <begin position="78"/>
        <end position="100"/>
    </location>
</feature>
<feature type="transmembrane region" description="Helical" evidence="5">
    <location>
        <begin position="233"/>
        <end position="253"/>
    </location>
</feature>
<evidence type="ECO:0000313" key="7">
    <source>
        <dbReference type="Proteomes" id="UP000664521"/>
    </source>
</evidence>
<sequence length="291" mass="32384">MANDNSNFKFFHYDPSLAAAVIFAILFFATASMHAFQLLRRRAWLMIPFFIGGCFELIGYIARAIACRQTPNWTLGPFIVNTLLVLVAPALFAASIYMLLGRIMLLTGGEQYSMIRRRWLTKLFVGGDVLSFLMQSSGGGIMAGKTAKAIDLGQNIVVGGLVVQILFFGFFLVVAAVFHLRIGRKPTAESRDVPWKRHINTLYAASILILIRSIFRVVEYRQGNDGYLLDHEVFLYIFDAVLMLGVMVLFNVVHPSEISILLRRGKVLGQSSQLNSITNVRENAKGDGGQV</sequence>
<comment type="subcellular location">
    <subcellularLocation>
        <location evidence="1">Membrane</location>
        <topology evidence="1">Multi-pass membrane protein</topology>
    </subcellularLocation>
</comment>
<dbReference type="InterPro" id="IPR007568">
    <property type="entry name" value="RTA1"/>
</dbReference>
<dbReference type="PANTHER" id="PTHR31465:SF35">
    <property type="entry name" value="RTA1 DOMAIN PROTEIN-RELATED"/>
    <property type="match status" value="1"/>
</dbReference>
<protein>
    <submittedName>
        <fullName evidence="6">Uncharacterized protein</fullName>
    </submittedName>
</protein>
<gene>
    <name evidence="6" type="ORF">HETSPECPRED_002813</name>
</gene>
<name>A0A8H3IJU8_9LECA</name>
<evidence type="ECO:0000256" key="4">
    <source>
        <dbReference type="ARBA" id="ARBA00023136"/>
    </source>
</evidence>
<dbReference type="PANTHER" id="PTHR31465">
    <property type="entry name" value="PROTEIN RTA1-RELATED"/>
    <property type="match status" value="1"/>
</dbReference>
<keyword evidence="4 5" id="KW-0472">Membrane</keyword>
<dbReference type="AlphaFoldDB" id="A0A8H3IJU8"/>
<evidence type="ECO:0000256" key="1">
    <source>
        <dbReference type="ARBA" id="ARBA00004141"/>
    </source>
</evidence>
<keyword evidence="2 5" id="KW-0812">Transmembrane</keyword>
<evidence type="ECO:0000313" key="6">
    <source>
        <dbReference type="EMBL" id="CAF9916284.1"/>
    </source>
</evidence>
<comment type="caution">
    <text evidence="6">The sequence shown here is derived from an EMBL/GenBank/DDBJ whole genome shotgun (WGS) entry which is preliminary data.</text>
</comment>